<comment type="similarity">
    <text evidence="2">Belongs to the autoinducer-2 exporter (AI-2E) (TC 2.A.86) family.</text>
</comment>
<keyword evidence="4 6" id="KW-1133">Transmembrane helix</keyword>
<evidence type="ECO:0000313" key="7">
    <source>
        <dbReference type="EMBL" id="ARK29243.1"/>
    </source>
</evidence>
<dbReference type="PANTHER" id="PTHR21716">
    <property type="entry name" value="TRANSMEMBRANE PROTEIN"/>
    <property type="match status" value="1"/>
</dbReference>
<feature type="transmembrane region" description="Helical" evidence="6">
    <location>
        <begin position="314"/>
        <end position="339"/>
    </location>
</feature>
<evidence type="ECO:0000256" key="4">
    <source>
        <dbReference type="ARBA" id="ARBA00022989"/>
    </source>
</evidence>
<organism evidence="7 8">
    <name type="scientific">Halalkalibacter krulwichiae</name>
    <dbReference type="NCBI Taxonomy" id="199441"/>
    <lineage>
        <taxon>Bacteria</taxon>
        <taxon>Bacillati</taxon>
        <taxon>Bacillota</taxon>
        <taxon>Bacilli</taxon>
        <taxon>Bacillales</taxon>
        <taxon>Bacillaceae</taxon>
        <taxon>Halalkalibacter</taxon>
    </lineage>
</organism>
<evidence type="ECO:0000256" key="2">
    <source>
        <dbReference type="ARBA" id="ARBA00009773"/>
    </source>
</evidence>
<feature type="transmembrane region" description="Helical" evidence="6">
    <location>
        <begin position="39"/>
        <end position="61"/>
    </location>
</feature>
<feature type="transmembrane region" description="Helical" evidence="6">
    <location>
        <begin position="73"/>
        <end position="98"/>
    </location>
</feature>
<dbReference type="EMBL" id="CP020814">
    <property type="protein sequence ID" value="ARK29243.1"/>
    <property type="molecule type" value="Genomic_DNA"/>
</dbReference>
<comment type="subcellular location">
    <subcellularLocation>
        <location evidence="1">Membrane</location>
        <topology evidence="1">Multi-pass membrane protein</topology>
    </subcellularLocation>
</comment>
<dbReference type="InterPro" id="IPR002549">
    <property type="entry name" value="AI-2E-like"/>
</dbReference>
<evidence type="ECO:0000256" key="1">
    <source>
        <dbReference type="ARBA" id="ARBA00004141"/>
    </source>
</evidence>
<dbReference type="GO" id="GO:0016020">
    <property type="term" value="C:membrane"/>
    <property type="evidence" value="ECO:0007669"/>
    <property type="project" value="UniProtKB-SubCell"/>
</dbReference>
<keyword evidence="8" id="KW-1185">Reference proteome</keyword>
<proteinExistence type="inferred from homology"/>
<accession>A0A1X9MAR0</accession>
<evidence type="ECO:0000256" key="6">
    <source>
        <dbReference type="SAM" id="Phobius"/>
    </source>
</evidence>
<dbReference type="Pfam" id="PF01594">
    <property type="entry name" value="AI-2E_transport"/>
    <property type="match status" value="1"/>
</dbReference>
<dbReference type="RefSeq" id="WP_066155673.1">
    <property type="nucleotide sequence ID" value="NZ_CP020814.1"/>
</dbReference>
<feature type="transmembrane region" description="Helical" evidence="6">
    <location>
        <begin position="255"/>
        <end position="274"/>
    </location>
</feature>
<feature type="transmembrane region" description="Helical" evidence="6">
    <location>
        <begin position="221"/>
        <end position="249"/>
    </location>
</feature>
<name>A0A1X9MAR0_9BACI</name>
<dbReference type="GO" id="GO:0055085">
    <property type="term" value="P:transmembrane transport"/>
    <property type="evidence" value="ECO:0007669"/>
    <property type="project" value="TreeGrafter"/>
</dbReference>
<dbReference type="AlphaFoldDB" id="A0A1X9MAR0"/>
<dbReference type="Proteomes" id="UP000193006">
    <property type="component" value="Chromosome"/>
</dbReference>
<evidence type="ECO:0000256" key="5">
    <source>
        <dbReference type="ARBA" id="ARBA00023136"/>
    </source>
</evidence>
<feature type="transmembrane region" description="Helical" evidence="6">
    <location>
        <begin position="281"/>
        <end position="302"/>
    </location>
</feature>
<evidence type="ECO:0000256" key="3">
    <source>
        <dbReference type="ARBA" id="ARBA00022692"/>
    </source>
</evidence>
<keyword evidence="3 6" id="KW-0812">Transmembrane</keyword>
<feature type="transmembrane region" description="Helical" evidence="6">
    <location>
        <begin position="12"/>
        <end position="33"/>
    </location>
</feature>
<protein>
    <submittedName>
        <fullName evidence="7">Pheromone autoinducer 2 transporter</fullName>
    </submittedName>
</protein>
<sequence length="354" mass="40156">MNKEIQQRWLHRLILSLLALLIIFMIVQLAPLLSPFANVIRALSLPVGIAALLTYLLHPLVEKLHELGMSRALAVLLIFFFVVFLLVFLAMIGLPAFIKQIQHAFETLPEQFTQIERETDKIQDQLSTLPGPLQEQSQEWRLQLEQIGKGIFDQIEEMALFLMKSMFSFIVIPFLVFFFLKDHDLLQKAAWYLTPRKWRSGLKRYMRDVDYTFGSYIRGQLLVSLSVFIISTIGLWILGVPYPIVLGFFMGVMDLIPYFGPFIGAIPAVIIAFLQSWQLGLLTILLIFIIQQIEGNILSPVIVGKTLHLHPALIILALLVGAEVGGFLGMLIAVPILAIGKVTLLHTRLHFMKD</sequence>
<gene>
    <name evidence="7" type="ORF">BkAM31D_04890</name>
</gene>
<reference evidence="7 8" key="1">
    <citation type="submission" date="2017-04" db="EMBL/GenBank/DDBJ databases">
        <title>Bacillus krulwichiae AM31D Genome sequencing and assembly.</title>
        <authorList>
            <person name="Krulwich T.A."/>
            <person name="Anastor L."/>
            <person name="Ehrlich R."/>
            <person name="Ehrlich G.D."/>
            <person name="Janto B."/>
        </authorList>
    </citation>
    <scope>NUCLEOTIDE SEQUENCE [LARGE SCALE GENOMIC DNA]</scope>
    <source>
        <strain evidence="7 8">AM31D</strain>
    </source>
</reference>
<dbReference type="PANTHER" id="PTHR21716:SF15">
    <property type="entry name" value="TRANSPORT PROTEIN YRRI-RELATED"/>
    <property type="match status" value="1"/>
</dbReference>
<evidence type="ECO:0000313" key="8">
    <source>
        <dbReference type="Proteomes" id="UP000193006"/>
    </source>
</evidence>
<keyword evidence="5 6" id="KW-0472">Membrane</keyword>
<dbReference type="KEGG" id="bkw:BkAM31D_04890"/>
<feature type="transmembrane region" description="Helical" evidence="6">
    <location>
        <begin position="158"/>
        <end position="180"/>
    </location>
</feature>
<dbReference type="STRING" id="199441.BkAM31D_04890"/>